<dbReference type="EMBL" id="BMIN01000006">
    <property type="protein sequence ID" value="GGD10309.1"/>
    <property type="molecule type" value="Genomic_DNA"/>
</dbReference>
<evidence type="ECO:0000313" key="1">
    <source>
        <dbReference type="EMBL" id="GGD10309.1"/>
    </source>
</evidence>
<organism evidence="1 2">
    <name type="scientific">Pontibacillus salipaludis</name>
    <dbReference type="NCBI Taxonomy" id="1697394"/>
    <lineage>
        <taxon>Bacteria</taxon>
        <taxon>Bacillati</taxon>
        <taxon>Bacillota</taxon>
        <taxon>Bacilli</taxon>
        <taxon>Bacillales</taxon>
        <taxon>Bacillaceae</taxon>
        <taxon>Pontibacillus</taxon>
    </lineage>
</organism>
<comment type="caution">
    <text evidence="1">The sequence shown here is derived from an EMBL/GenBank/DDBJ whole genome shotgun (WGS) entry which is preliminary data.</text>
</comment>
<reference evidence="2" key="1">
    <citation type="journal article" date="2019" name="Int. J. Syst. Evol. Microbiol.">
        <title>The Global Catalogue of Microorganisms (GCM) 10K type strain sequencing project: providing services to taxonomists for standard genome sequencing and annotation.</title>
        <authorList>
            <consortium name="The Broad Institute Genomics Platform"/>
            <consortium name="The Broad Institute Genome Sequencing Center for Infectious Disease"/>
            <person name="Wu L."/>
            <person name="Ma J."/>
        </authorList>
    </citation>
    <scope>NUCLEOTIDE SEQUENCE [LARGE SCALE GENOMIC DNA]</scope>
    <source>
        <strain evidence="2">CGMCC 1.15353</strain>
    </source>
</reference>
<name>A0ABQ1Q2B7_9BACI</name>
<dbReference type="Proteomes" id="UP000642571">
    <property type="component" value="Unassembled WGS sequence"/>
</dbReference>
<gene>
    <name evidence="1" type="ORF">GCM10011389_17320</name>
</gene>
<protein>
    <submittedName>
        <fullName evidence="1">Uncharacterized protein</fullName>
    </submittedName>
</protein>
<sequence length="60" mass="6779">MGQGTCPPVPKKKGFRRVTYARNVNHIPNYIDPVRKRGDGDIKCGVVGVMYRNSDLYLQV</sequence>
<evidence type="ECO:0000313" key="2">
    <source>
        <dbReference type="Proteomes" id="UP000642571"/>
    </source>
</evidence>
<keyword evidence="2" id="KW-1185">Reference proteome</keyword>
<proteinExistence type="predicted"/>
<accession>A0ABQ1Q2B7</accession>